<dbReference type="Pfam" id="PF03931">
    <property type="entry name" value="Skp1_POZ"/>
    <property type="match status" value="1"/>
</dbReference>
<gene>
    <name evidence="5" type="ORF">CKAN_00857900</name>
</gene>
<evidence type="ECO:0000256" key="3">
    <source>
        <dbReference type="ARBA" id="ARBA00022786"/>
    </source>
</evidence>
<name>A0A3S4NPS1_9MAGN</name>
<dbReference type="OrthoDB" id="7827685at2759"/>
<keyword evidence="3" id="KW-0833">Ubl conjugation pathway</keyword>
<evidence type="ECO:0000313" key="6">
    <source>
        <dbReference type="Proteomes" id="UP000283530"/>
    </source>
</evidence>
<keyword evidence="6" id="KW-1185">Reference proteome</keyword>
<sequence length="94" mass="10436">MPPTKKITLNSSDGETFDVVEAVALQSQIIKRMTDDDRIDNGIPISIVTGKILAKLIEDCKKMIGPQRAWDAEFVKVHQAVLPILVMDPFLFGL</sequence>
<evidence type="ECO:0000313" key="5">
    <source>
        <dbReference type="EMBL" id="RWR79974.1"/>
    </source>
</evidence>
<accession>A0A3S4NPS1</accession>
<comment type="similarity">
    <text evidence="2">Belongs to the SKP1 family.</text>
</comment>
<dbReference type="Proteomes" id="UP000283530">
    <property type="component" value="Unassembled WGS sequence"/>
</dbReference>
<dbReference type="GO" id="GO:0016567">
    <property type="term" value="P:protein ubiquitination"/>
    <property type="evidence" value="ECO:0007669"/>
    <property type="project" value="UniProtKB-UniPathway"/>
</dbReference>
<dbReference type="GO" id="GO:0006511">
    <property type="term" value="P:ubiquitin-dependent protein catabolic process"/>
    <property type="evidence" value="ECO:0007669"/>
    <property type="project" value="InterPro"/>
</dbReference>
<comment type="pathway">
    <text evidence="1">Protein modification; protein ubiquitination.</text>
</comment>
<evidence type="ECO:0000256" key="1">
    <source>
        <dbReference type="ARBA" id="ARBA00004906"/>
    </source>
</evidence>
<dbReference type="SMART" id="SM00512">
    <property type="entry name" value="Skp1"/>
    <property type="match status" value="1"/>
</dbReference>
<dbReference type="InterPro" id="IPR016073">
    <property type="entry name" value="Skp1_comp_POZ"/>
</dbReference>
<dbReference type="InterPro" id="IPR016897">
    <property type="entry name" value="SKP1"/>
</dbReference>
<reference evidence="5 6" key="1">
    <citation type="journal article" date="2019" name="Nat. Plants">
        <title>Stout camphor tree genome fills gaps in understanding of flowering plant genome evolution.</title>
        <authorList>
            <person name="Chaw S.M."/>
            <person name="Liu Y.C."/>
            <person name="Wu Y.W."/>
            <person name="Wang H.Y."/>
            <person name="Lin C.I."/>
            <person name="Wu C.S."/>
            <person name="Ke H.M."/>
            <person name="Chang L.Y."/>
            <person name="Hsu C.Y."/>
            <person name="Yang H.T."/>
            <person name="Sudianto E."/>
            <person name="Hsu M.H."/>
            <person name="Wu K.P."/>
            <person name="Wang L.N."/>
            <person name="Leebens-Mack J.H."/>
            <person name="Tsai I.J."/>
        </authorList>
    </citation>
    <scope>NUCLEOTIDE SEQUENCE [LARGE SCALE GENOMIC DNA]</scope>
    <source>
        <strain evidence="6">cv. Chaw 1501</strain>
        <tissue evidence="5">Young leaves</tissue>
    </source>
</reference>
<organism evidence="5 6">
    <name type="scientific">Cinnamomum micranthum f. kanehirae</name>
    <dbReference type="NCBI Taxonomy" id="337451"/>
    <lineage>
        <taxon>Eukaryota</taxon>
        <taxon>Viridiplantae</taxon>
        <taxon>Streptophyta</taxon>
        <taxon>Embryophyta</taxon>
        <taxon>Tracheophyta</taxon>
        <taxon>Spermatophyta</taxon>
        <taxon>Magnoliopsida</taxon>
        <taxon>Magnoliidae</taxon>
        <taxon>Laurales</taxon>
        <taxon>Lauraceae</taxon>
        <taxon>Cinnamomum</taxon>
    </lineage>
</organism>
<dbReference type="GO" id="GO:0009867">
    <property type="term" value="P:jasmonic acid mediated signaling pathway"/>
    <property type="evidence" value="ECO:0007669"/>
    <property type="project" value="UniProtKB-ARBA"/>
</dbReference>
<dbReference type="STRING" id="337451.A0A3S4NPS1"/>
<protein>
    <submittedName>
        <fullName evidence="5">SKP1 component</fullName>
    </submittedName>
</protein>
<evidence type="ECO:0000259" key="4">
    <source>
        <dbReference type="Pfam" id="PF03931"/>
    </source>
</evidence>
<dbReference type="AlphaFoldDB" id="A0A3S4NPS1"/>
<dbReference type="InterPro" id="IPR001232">
    <property type="entry name" value="SKP1-like"/>
</dbReference>
<comment type="caution">
    <text evidence="5">The sequence shown here is derived from an EMBL/GenBank/DDBJ whole genome shotgun (WGS) entry which is preliminary data.</text>
</comment>
<dbReference type="InterPro" id="IPR011333">
    <property type="entry name" value="SKP1/BTB/POZ_sf"/>
</dbReference>
<evidence type="ECO:0000256" key="2">
    <source>
        <dbReference type="ARBA" id="ARBA00009993"/>
    </source>
</evidence>
<dbReference type="EMBL" id="QPKB01000003">
    <property type="protein sequence ID" value="RWR79974.1"/>
    <property type="molecule type" value="Genomic_DNA"/>
</dbReference>
<feature type="domain" description="SKP1 component POZ" evidence="4">
    <location>
        <begin position="5"/>
        <end position="62"/>
    </location>
</feature>
<dbReference type="PANTHER" id="PTHR11165">
    <property type="entry name" value="SKP1"/>
    <property type="match status" value="1"/>
</dbReference>
<dbReference type="UniPathway" id="UPA00143"/>
<dbReference type="SUPFAM" id="SSF54695">
    <property type="entry name" value="POZ domain"/>
    <property type="match status" value="1"/>
</dbReference>
<dbReference type="Gene3D" id="3.30.710.10">
    <property type="entry name" value="Potassium Channel Kv1.1, Chain A"/>
    <property type="match status" value="1"/>
</dbReference>
<proteinExistence type="inferred from homology"/>